<dbReference type="SUPFAM" id="SSF56266">
    <property type="entry name" value="DmpA/ArgJ-like"/>
    <property type="match status" value="1"/>
</dbReference>
<organism evidence="2 3">
    <name type="scientific">Anaerococcus prevotii (strain ATCC 9321 / DSM 20548 / JCM 6508 / NCTC 11806 / PC1)</name>
    <name type="common">Peptostreptococcus prevotii</name>
    <name type="synonym">Peptococcus prevotii</name>
    <dbReference type="NCBI Taxonomy" id="525919"/>
    <lineage>
        <taxon>Bacteria</taxon>
        <taxon>Bacillati</taxon>
        <taxon>Bacillota</taxon>
        <taxon>Tissierellia</taxon>
        <taxon>Tissierellales</taxon>
        <taxon>Peptoniphilaceae</taxon>
        <taxon>Anaerococcus</taxon>
    </lineage>
</organism>
<dbReference type="PANTHER" id="PTHR36512:SF3">
    <property type="entry name" value="BLR5678 PROTEIN"/>
    <property type="match status" value="1"/>
</dbReference>
<dbReference type="InterPro" id="IPR016117">
    <property type="entry name" value="ArgJ-like_dom_sf"/>
</dbReference>
<dbReference type="STRING" id="525919.Apre_0482"/>
<name>C7RGB8_ANAPD</name>
<dbReference type="PANTHER" id="PTHR36512">
    <property type="entry name" value="D-AMINOPEPTIDASE"/>
    <property type="match status" value="1"/>
</dbReference>
<gene>
    <name evidence="2" type="ordered locus">Apre_0482</name>
</gene>
<keyword evidence="3" id="KW-1185">Reference proteome</keyword>
<dbReference type="GO" id="GO:0004177">
    <property type="term" value="F:aminopeptidase activity"/>
    <property type="evidence" value="ECO:0007669"/>
    <property type="project" value="TreeGrafter"/>
</dbReference>
<evidence type="ECO:0000313" key="3">
    <source>
        <dbReference type="Proteomes" id="UP000002294"/>
    </source>
</evidence>
<comment type="similarity">
    <text evidence="1">Belongs to the peptidase S58 family.</text>
</comment>
<dbReference type="Proteomes" id="UP000002294">
    <property type="component" value="Chromosome"/>
</dbReference>
<dbReference type="CDD" id="cd02252">
    <property type="entry name" value="nylC_like"/>
    <property type="match status" value="1"/>
</dbReference>
<protein>
    <submittedName>
        <fullName evidence="2">Peptidase S58 DmpA</fullName>
    </submittedName>
</protein>
<dbReference type="KEGG" id="apr:Apre_0482"/>
<dbReference type="AlphaFoldDB" id="C7RGB8"/>
<evidence type="ECO:0000256" key="1">
    <source>
        <dbReference type="ARBA" id="ARBA00007068"/>
    </source>
</evidence>
<dbReference type="Pfam" id="PF03576">
    <property type="entry name" value="Peptidase_S58"/>
    <property type="match status" value="1"/>
</dbReference>
<dbReference type="Gene3D" id="3.60.70.12">
    <property type="entry name" value="L-amino peptidase D-ALA esterase/amidase"/>
    <property type="match status" value="1"/>
</dbReference>
<reference evidence="2 3" key="1">
    <citation type="journal article" date="2009" name="Stand. Genomic Sci.">
        <title>Complete genome sequence of Anaerococcus prevotii type strain (PC1).</title>
        <authorList>
            <person name="Labutti K."/>
            <person name="Pukall R."/>
            <person name="Steenblock K."/>
            <person name="Glavina Del Rio T."/>
            <person name="Tice H."/>
            <person name="Copeland A."/>
            <person name="Cheng J.F."/>
            <person name="Lucas S."/>
            <person name="Chen F."/>
            <person name="Nolan M."/>
            <person name="Bruce D."/>
            <person name="Goodwin L."/>
            <person name="Pitluck S."/>
            <person name="Ivanova N."/>
            <person name="Mavromatis K."/>
            <person name="Ovchinnikova G."/>
            <person name="Pati A."/>
            <person name="Chen A."/>
            <person name="Palaniappan K."/>
            <person name="Land M."/>
            <person name="Hauser L."/>
            <person name="Chang Y.J."/>
            <person name="Jeffries C.D."/>
            <person name="Chain P."/>
            <person name="Saunders E."/>
            <person name="Brettin T."/>
            <person name="Detter J.C."/>
            <person name="Han C."/>
            <person name="Goker M."/>
            <person name="Bristow J."/>
            <person name="Eisen J.A."/>
            <person name="Markowitz V."/>
            <person name="Hugenholtz P."/>
            <person name="Kyrpides N.C."/>
            <person name="Klenk H.P."/>
            <person name="Lapidus A."/>
        </authorList>
    </citation>
    <scope>NUCLEOTIDE SEQUENCE [LARGE SCALE GENOMIC DNA]</scope>
    <source>
        <strain evidence="3">ATCC 9321 / DSM 20548 / JCM 6508 / NCTC 11806 / PC1</strain>
    </source>
</reference>
<accession>C7RGB8</accession>
<dbReference type="HOGENOM" id="CLU_044458_1_0_9"/>
<proteinExistence type="inferred from homology"/>
<evidence type="ECO:0000313" key="2">
    <source>
        <dbReference type="EMBL" id="ACV28529.1"/>
    </source>
</evidence>
<dbReference type="EMBL" id="CP001708">
    <property type="protein sequence ID" value="ACV28529.1"/>
    <property type="molecule type" value="Genomic_DNA"/>
</dbReference>
<dbReference type="InterPro" id="IPR005321">
    <property type="entry name" value="Peptidase_S58_DmpA"/>
</dbReference>
<sequence length="316" mass="32921">MIYEGFLTDVGGIKLGHASDFKGGTGLSVIIPDSGNTAAVEVRGSAPGTRETDLLSPINQVSEVNGIILSGGSAYGLDAASGLMEALEKDGRGFDVGCGIVPIVSQAVLFDMAYKDPKARPDAKMAKLAYENASYDNKDQGIIGAGTGATVGKGLGMDKAMKSGLGQASMKLGKLVVSAMVCVNAFGDIFDYEKGIQIAGPKVDGKIINTMENIGKIAQSFSEVEGKNTTIGLVATNAIFDKTKLTKICQMSHDAYARSINPVHTMFDGDTIFALATNKIAADVNIVGALSAKVMSRAIANAIYKVNEQSSNSYNL</sequence>
<dbReference type="eggNOG" id="COG3191">
    <property type="taxonomic scope" value="Bacteria"/>
</dbReference>